<organism evidence="1 2">
    <name type="scientific">Candidatus Collierbacteria bacterium RIFOXYD1_FULL_40_9</name>
    <dbReference type="NCBI Taxonomy" id="1817731"/>
    <lineage>
        <taxon>Bacteria</taxon>
        <taxon>Candidatus Collieribacteriota</taxon>
    </lineage>
</organism>
<accession>A0A1F5FW70</accession>
<sequence length="80" mass="9027">MTWETTITPRFQMHIPVGVRKAIGLKKHGKAKITVKMGKMMVEPSNESSLKKLAGSLAGIKPTKKINIERIRDYIDYSDI</sequence>
<dbReference type="SUPFAM" id="SSF89447">
    <property type="entry name" value="AbrB/MazE/MraZ-like"/>
    <property type="match status" value="1"/>
</dbReference>
<name>A0A1F5FW70_9BACT</name>
<protein>
    <recommendedName>
        <fullName evidence="3">SpoVT-AbrB domain-containing protein</fullName>
    </recommendedName>
</protein>
<dbReference type="AlphaFoldDB" id="A0A1F5FW70"/>
<evidence type="ECO:0000313" key="2">
    <source>
        <dbReference type="Proteomes" id="UP000179237"/>
    </source>
</evidence>
<comment type="caution">
    <text evidence="1">The sequence shown here is derived from an EMBL/GenBank/DDBJ whole genome shotgun (WGS) entry which is preliminary data.</text>
</comment>
<reference evidence="1 2" key="1">
    <citation type="journal article" date="2016" name="Nat. Commun.">
        <title>Thousands of microbial genomes shed light on interconnected biogeochemical processes in an aquifer system.</title>
        <authorList>
            <person name="Anantharaman K."/>
            <person name="Brown C.T."/>
            <person name="Hug L.A."/>
            <person name="Sharon I."/>
            <person name="Castelle C.J."/>
            <person name="Probst A.J."/>
            <person name="Thomas B.C."/>
            <person name="Singh A."/>
            <person name="Wilkins M.J."/>
            <person name="Karaoz U."/>
            <person name="Brodie E.L."/>
            <person name="Williams K.H."/>
            <person name="Hubbard S.S."/>
            <person name="Banfield J.F."/>
        </authorList>
    </citation>
    <scope>NUCLEOTIDE SEQUENCE [LARGE SCALE GENOMIC DNA]</scope>
</reference>
<evidence type="ECO:0000313" key="1">
    <source>
        <dbReference type="EMBL" id="OGD83842.1"/>
    </source>
</evidence>
<gene>
    <name evidence="1" type="ORF">A2572_02640</name>
</gene>
<evidence type="ECO:0008006" key="3">
    <source>
        <dbReference type="Google" id="ProtNLM"/>
    </source>
</evidence>
<dbReference type="EMBL" id="MFAQ01000007">
    <property type="protein sequence ID" value="OGD83842.1"/>
    <property type="molecule type" value="Genomic_DNA"/>
</dbReference>
<dbReference type="Proteomes" id="UP000179237">
    <property type="component" value="Unassembled WGS sequence"/>
</dbReference>
<dbReference type="InterPro" id="IPR037914">
    <property type="entry name" value="SpoVT-AbrB_sf"/>
</dbReference>
<proteinExistence type="predicted"/>